<dbReference type="Proteomes" id="UP000250079">
    <property type="component" value="Chromosome"/>
</dbReference>
<dbReference type="AlphaFoldDB" id="A0A2Z2P031"/>
<keyword evidence="7 9" id="KW-0472">Membrane</keyword>
<keyword evidence="3" id="KW-1003">Cell membrane</keyword>
<comment type="subcellular location">
    <subcellularLocation>
        <location evidence="1 9">Cell inner membrane</location>
        <topology evidence="1 9">Multi-pass membrane protein</topology>
    </subcellularLocation>
</comment>
<dbReference type="PANTHER" id="PTHR35011">
    <property type="entry name" value="2,3-DIKETO-L-GULONATE TRAP TRANSPORTER SMALL PERMEASE PROTEIN YIAM"/>
    <property type="match status" value="1"/>
</dbReference>
<reference evidence="11 12" key="1">
    <citation type="submission" date="2016-12" db="EMBL/GenBank/DDBJ databases">
        <authorList>
            <person name="Song W.-J."/>
            <person name="Kurnit D.M."/>
        </authorList>
    </citation>
    <scope>NUCLEOTIDE SEQUENCE [LARGE SCALE GENOMIC DNA]</scope>
    <source>
        <strain evidence="11 12">IMCC3135</strain>
    </source>
</reference>
<sequence>MKWAVTRISNTMEYAAAAVLMLMMLHIVIDVIAKYLFSTSIPGTLDVVANYYMVATVYLPVAFVELRGRSISVDLFYQWFPDPMKYLARVFGTAVSILFFSLLAYQTSIDAVQSFAKGEFVDGAYIVITWPARFVLPISFGLVVIVLLVRIVHELRSIEDTPLVPVDHDIETESLYEGVE</sequence>
<keyword evidence="2 9" id="KW-0813">Transport</keyword>
<keyword evidence="5 9" id="KW-0812">Transmembrane</keyword>
<evidence type="ECO:0000256" key="1">
    <source>
        <dbReference type="ARBA" id="ARBA00004429"/>
    </source>
</evidence>
<dbReference type="PANTHER" id="PTHR35011:SF10">
    <property type="entry name" value="TRAP TRANSPORTER SMALL PERMEASE PROTEIN"/>
    <property type="match status" value="1"/>
</dbReference>
<feature type="transmembrane region" description="Helical" evidence="9">
    <location>
        <begin position="12"/>
        <end position="37"/>
    </location>
</feature>
<feature type="domain" description="Tripartite ATP-independent periplasmic transporters DctQ component" evidence="10">
    <location>
        <begin position="23"/>
        <end position="156"/>
    </location>
</feature>
<keyword evidence="12" id="KW-1185">Reference proteome</keyword>
<evidence type="ECO:0000256" key="9">
    <source>
        <dbReference type="RuleBase" id="RU369079"/>
    </source>
</evidence>
<dbReference type="GO" id="GO:0015740">
    <property type="term" value="P:C4-dicarboxylate transport"/>
    <property type="evidence" value="ECO:0007669"/>
    <property type="project" value="TreeGrafter"/>
</dbReference>
<dbReference type="InterPro" id="IPR007387">
    <property type="entry name" value="TRAP_DctQ"/>
</dbReference>
<dbReference type="GO" id="GO:0022857">
    <property type="term" value="F:transmembrane transporter activity"/>
    <property type="evidence" value="ECO:0007669"/>
    <property type="project" value="UniProtKB-UniRule"/>
</dbReference>
<feature type="transmembrane region" description="Helical" evidence="9">
    <location>
        <begin position="49"/>
        <end position="66"/>
    </location>
</feature>
<evidence type="ECO:0000256" key="3">
    <source>
        <dbReference type="ARBA" id="ARBA00022475"/>
    </source>
</evidence>
<evidence type="ECO:0000313" key="12">
    <source>
        <dbReference type="Proteomes" id="UP000250079"/>
    </source>
</evidence>
<name>A0A2Z2P031_9GAMM</name>
<evidence type="ECO:0000256" key="7">
    <source>
        <dbReference type="ARBA" id="ARBA00023136"/>
    </source>
</evidence>
<feature type="transmembrane region" description="Helical" evidence="9">
    <location>
        <begin position="125"/>
        <end position="149"/>
    </location>
</feature>
<evidence type="ECO:0000256" key="8">
    <source>
        <dbReference type="ARBA" id="ARBA00038436"/>
    </source>
</evidence>
<dbReference type="EMBL" id="CP018632">
    <property type="protein sequence ID" value="ASJ73467.1"/>
    <property type="molecule type" value="Genomic_DNA"/>
</dbReference>
<accession>A0A2Z2P031</accession>
<dbReference type="OrthoDB" id="4250245at2"/>
<dbReference type="InterPro" id="IPR055348">
    <property type="entry name" value="DctQ"/>
</dbReference>
<dbReference type="KEGG" id="gai:IMCC3135_16925"/>
<dbReference type="GO" id="GO:0005886">
    <property type="term" value="C:plasma membrane"/>
    <property type="evidence" value="ECO:0007669"/>
    <property type="project" value="UniProtKB-SubCell"/>
</dbReference>
<evidence type="ECO:0000256" key="2">
    <source>
        <dbReference type="ARBA" id="ARBA00022448"/>
    </source>
</evidence>
<proteinExistence type="inferred from homology"/>
<evidence type="ECO:0000256" key="5">
    <source>
        <dbReference type="ARBA" id="ARBA00022692"/>
    </source>
</evidence>
<gene>
    <name evidence="11" type="ORF">IMCC3135_16925</name>
</gene>
<protein>
    <recommendedName>
        <fullName evidence="9">TRAP transporter small permease protein</fullName>
    </recommendedName>
</protein>
<comment type="similarity">
    <text evidence="8 9">Belongs to the TRAP transporter small permease family.</text>
</comment>
<evidence type="ECO:0000313" key="11">
    <source>
        <dbReference type="EMBL" id="ASJ73467.1"/>
    </source>
</evidence>
<feature type="transmembrane region" description="Helical" evidence="9">
    <location>
        <begin position="86"/>
        <end position="105"/>
    </location>
</feature>
<keyword evidence="6 9" id="KW-1133">Transmembrane helix</keyword>
<comment type="function">
    <text evidence="9">Part of the tripartite ATP-independent periplasmic (TRAP) transport system.</text>
</comment>
<keyword evidence="4 9" id="KW-0997">Cell inner membrane</keyword>
<evidence type="ECO:0000256" key="6">
    <source>
        <dbReference type="ARBA" id="ARBA00022989"/>
    </source>
</evidence>
<organism evidence="11 12">
    <name type="scientific">Granulosicoccus antarcticus IMCC3135</name>
    <dbReference type="NCBI Taxonomy" id="1192854"/>
    <lineage>
        <taxon>Bacteria</taxon>
        <taxon>Pseudomonadati</taxon>
        <taxon>Pseudomonadota</taxon>
        <taxon>Gammaproteobacteria</taxon>
        <taxon>Chromatiales</taxon>
        <taxon>Granulosicoccaceae</taxon>
        <taxon>Granulosicoccus</taxon>
    </lineage>
</organism>
<evidence type="ECO:0000256" key="4">
    <source>
        <dbReference type="ARBA" id="ARBA00022519"/>
    </source>
</evidence>
<comment type="subunit">
    <text evidence="9">The complex comprises the extracytoplasmic solute receptor protein and the two transmembrane proteins.</text>
</comment>
<dbReference type="Pfam" id="PF04290">
    <property type="entry name" value="DctQ"/>
    <property type="match status" value="1"/>
</dbReference>
<evidence type="ECO:0000259" key="10">
    <source>
        <dbReference type="Pfam" id="PF04290"/>
    </source>
</evidence>
<dbReference type="RefSeq" id="WP_088918654.1">
    <property type="nucleotide sequence ID" value="NZ_CP018632.1"/>
</dbReference>